<keyword evidence="4" id="KW-0554">One-carbon metabolism</keyword>
<organism evidence="8 9">
    <name type="scientific">Weissella coleopterorum</name>
    <dbReference type="NCBI Taxonomy" id="2714949"/>
    <lineage>
        <taxon>Bacteria</taxon>
        <taxon>Bacillati</taxon>
        <taxon>Bacillota</taxon>
        <taxon>Bacilli</taxon>
        <taxon>Lactobacillales</taxon>
        <taxon>Lactobacillaceae</taxon>
        <taxon>Weissella</taxon>
    </lineage>
</organism>
<evidence type="ECO:0000256" key="1">
    <source>
        <dbReference type="ARBA" id="ARBA00004903"/>
    </source>
</evidence>
<evidence type="ECO:0000256" key="2">
    <source>
        <dbReference type="ARBA" id="ARBA00009539"/>
    </source>
</evidence>
<dbReference type="SUPFAM" id="SSF53597">
    <property type="entry name" value="Dihydrofolate reductase-like"/>
    <property type="match status" value="1"/>
</dbReference>
<protein>
    <recommendedName>
        <fullName evidence="3">dihydrofolate reductase</fullName>
        <ecNumber evidence="3">1.5.1.3</ecNumber>
    </recommendedName>
</protein>
<dbReference type="Pfam" id="PF00186">
    <property type="entry name" value="DHFR_1"/>
    <property type="match status" value="1"/>
</dbReference>
<dbReference type="GO" id="GO:0046654">
    <property type="term" value="P:tetrahydrofolate biosynthetic process"/>
    <property type="evidence" value="ECO:0007669"/>
    <property type="project" value="UniProtKB-UniPathway"/>
</dbReference>
<dbReference type="PROSITE" id="PS51330">
    <property type="entry name" value="DHFR_2"/>
    <property type="match status" value="1"/>
</dbReference>
<dbReference type="EC" id="1.5.1.3" evidence="3"/>
<name>A0A6G8B0U1_9LACO</name>
<accession>A0A6G8B0U1</accession>
<dbReference type="GO" id="GO:0004146">
    <property type="term" value="F:dihydrofolate reductase activity"/>
    <property type="evidence" value="ECO:0007669"/>
    <property type="project" value="UniProtKB-EC"/>
</dbReference>
<dbReference type="InterPro" id="IPR024072">
    <property type="entry name" value="DHFR-like_dom_sf"/>
</dbReference>
<evidence type="ECO:0000256" key="4">
    <source>
        <dbReference type="ARBA" id="ARBA00022563"/>
    </source>
</evidence>
<reference evidence="8 9" key="1">
    <citation type="submission" date="2020-03" db="EMBL/GenBank/DDBJ databases">
        <title>Weissella sp. nov., isolated from Cybister lewisianus.</title>
        <authorList>
            <person name="Hyun D.-W."/>
            <person name="Bae J.-W."/>
        </authorList>
    </citation>
    <scope>NUCLEOTIDE SEQUENCE [LARGE SCALE GENOMIC DNA]</scope>
    <source>
        <strain evidence="8 9">HDW19</strain>
    </source>
</reference>
<dbReference type="GO" id="GO:0005829">
    <property type="term" value="C:cytosol"/>
    <property type="evidence" value="ECO:0007669"/>
    <property type="project" value="TreeGrafter"/>
</dbReference>
<dbReference type="UniPathway" id="UPA00077">
    <property type="reaction ID" value="UER00158"/>
</dbReference>
<dbReference type="InterPro" id="IPR001796">
    <property type="entry name" value="DHFR_dom"/>
</dbReference>
<dbReference type="PRINTS" id="PR00070">
    <property type="entry name" value="DHFR"/>
</dbReference>
<dbReference type="GO" id="GO:0046655">
    <property type="term" value="P:folic acid metabolic process"/>
    <property type="evidence" value="ECO:0007669"/>
    <property type="project" value="TreeGrafter"/>
</dbReference>
<dbReference type="GO" id="GO:0006730">
    <property type="term" value="P:one-carbon metabolic process"/>
    <property type="evidence" value="ECO:0007669"/>
    <property type="project" value="UniProtKB-KW"/>
</dbReference>
<feature type="domain" description="DHFR" evidence="7">
    <location>
        <begin position="3"/>
        <end position="163"/>
    </location>
</feature>
<sequence>MAEKVLIWAQTQDGTIAMNGMIPWHVQDDMKFFAQTTKNQVVLMGRNTMLSLNGCPLPNRINLVLTHQKTLEVPSGFHLVNSMEAAEKIADAADKKLMVIGGKGIYDSYLPIADQLLITYLDTDFHGDVLMDPIKDEWKKELYASGGANENNDYAYQIWNYQRSSNS</sequence>
<dbReference type="KEGG" id="wco:G7084_05600"/>
<dbReference type="PANTHER" id="PTHR48069:SF3">
    <property type="entry name" value="DIHYDROFOLATE REDUCTASE"/>
    <property type="match status" value="1"/>
</dbReference>
<dbReference type="PANTHER" id="PTHR48069">
    <property type="entry name" value="DIHYDROFOLATE REDUCTASE"/>
    <property type="match status" value="1"/>
</dbReference>
<keyword evidence="6" id="KW-0560">Oxidoreductase</keyword>
<evidence type="ECO:0000256" key="3">
    <source>
        <dbReference type="ARBA" id="ARBA00012856"/>
    </source>
</evidence>
<comment type="pathway">
    <text evidence="1">Cofactor biosynthesis; tetrahydrofolate biosynthesis; 5,6,7,8-tetrahydrofolate from 7,8-dihydrofolate: step 1/1.</text>
</comment>
<evidence type="ECO:0000313" key="9">
    <source>
        <dbReference type="Proteomes" id="UP000500741"/>
    </source>
</evidence>
<comment type="similarity">
    <text evidence="2">Belongs to the dihydrofolate reductase family.</text>
</comment>
<dbReference type="Proteomes" id="UP000500741">
    <property type="component" value="Chromosome"/>
</dbReference>
<dbReference type="AlphaFoldDB" id="A0A6G8B0U1"/>
<evidence type="ECO:0000259" key="7">
    <source>
        <dbReference type="PROSITE" id="PS51330"/>
    </source>
</evidence>
<dbReference type="CDD" id="cd00209">
    <property type="entry name" value="DHFR"/>
    <property type="match status" value="1"/>
</dbReference>
<evidence type="ECO:0000256" key="6">
    <source>
        <dbReference type="ARBA" id="ARBA00023002"/>
    </source>
</evidence>
<dbReference type="RefSeq" id="WP_166010823.1">
    <property type="nucleotide sequence ID" value="NZ_CP049888.1"/>
</dbReference>
<keyword evidence="9" id="KW-1185">Reference proteome</keyword>
<dbReference type="GO" id="GO:0050661">
    <property type="term" value="F:NADP binding"/>
    <property type="evidence" value="ECO:0007669"/>
    <property type="project" value="InterPro"/>
</dbReference>
<dbReference type="GO" id="GO:0046452">
    <property type="term" value="P:dihydrofolate metabolic process"/>
    <property type="evidence" value="ECO:0007669"/>
    <property type="project" value="TreeGrafter"/>
</dbReference>
<gene>
    <name evidence="8" type="ORF">G7084_05600</name>
</gene>
<dbReference type="EMBL" id="CP049888">
    <property type="protein sequence ID" value="QIL50835.1"/>
    <property type="molecule type" value="Genomic_DNA"/>
</dbReference>
<dbReference type="Gene3D" id="3.40.430.10">
    <property type="entry name" value="Dihydrofolate Reductase, subunit A"/>
    <property type="match status" value="1"/>
</dbReference>
<evidence type="ECO:0000313" key="8">
    <source>
        <dbReference type="EMBL" id="QIL50835.1"/>
    </source>
</evidence>
<keyword evidence="5" id="KW-0521">NADP</keyword>
<evidence type="ECO:0000256" key="5">
    <source>
        <dbReference type="ARBA" id="ARBA00022857"/>
    </source>
</evidence>
<proteinExistence type="inferred from homology"/>
<dbReference type="InterPro" id="IPR012259">
    <property type="entry name" value="DHFR"/>
</dbReference>